<keyword evidence="4" id="KW-0862">Zinc</keyword>
<feature type="domain" description="CMP/dCMP-type deaminase" evidence="5">
    <location>
        <begin position="4"/>
        <end position="128"/>
    </location>
</feature>
<dbReference type="Proteomes" id="UP000628448">
    <property type="component" value="Unassembled WGS sequence"/>
</dbReference>
<evidence type="ECO:0000313" key="6">
    <source>
        <dbReference type="EMBL" id="MBG9378093.1"/>
    </source>
</evidence>
<evidence type="ECO:0000256" key="3">
    <source>
        <dbReference type="ARBA" id="ARBA00022801"/>
    </source>
</evidence>
<evidence type="ECO:0000256" key="4">
    <source>
        <dbReference type="ARBA" id="ARBA00022833"/>
    </source>
</evidence>
<dbReference type="GO" id="GO:0047974">
    <property type="term" value="F:guanosine deaminase activity"/>
    <property type="evidence" value="ECO:0007669"/>
    <property type="project" value="TreeGrafter"/>
</dbReference>
<protein>
    <submittedName>
        <fullName evidence="6">Nucleoside deaminase</fullName>
    </submittedName>
</protein>
<dbReference type="GO" id="GO:0006152">
    <property type="term" value="P:purine nucleoside catabolic process"/>
    <property type="evidence" value="ECO:0007669"/>
    <property type="project" value="TreeGrafter"/>
</dbReference>
<gene>
    <name evidence="6" type="ORF">I5907_17785</name>
</gene>
<keyword evidence="3" id="KW-0378">Hydrolase</keyword>
<organism evidence="6 7">
    <name type="scientific">Panacibacter microcysteis</name>
    <dbReference type="NCBI Taxonomy" id="2793269"/>
    <lineage>
        <taxon>Bacteria</taxon>
        <taxon>Pseudomonadati</taxon>
        <taxon>Bacteroidota</taxon>
        <taxon>Chitinophagia</taxon>
        <taxon>Chitinophagales</taxon>
        <taxon>Chitinophagaceae</taxon>
        <taxon>Panacibacter</taxon>
    </lineage>
</organism>
<evidence type="ECO:0000313" key="7">
    <source>
        <dbReference type="Proteomes" id="UP000628448"/>
    </source>
</evidence>
<dbReference type="GO" id="GO:0008270">
    <property type="term" value="F:zinc ion binding"/>
    <property type="evidence" value="ECO:0007669"/>
    <property type="project" value="InterPro"/>
</dbReference>
<dbReference type="PANTHER" id="PTHR11079:SF161">
    <property type="entry name" value="CMP_DCMP-TYPE DEAMINASE DOMAIN-CONTAINING PROTEIN"/>
    <property type="match status" value="1"/>
</dbReference>
<dbReference type="RefSeq" id="WP_196992151.1">
    <property type="nucleotide sequence ID" value="NZ_JADWYR010000002.1"/>
</dbReference>
<comment type="caution">
    <text evidence="6">The sequence shown here is derived from an EMBL/GenBank/DDBJ whole genome shotgun (WGS) entry which is preliminary data.</text>
</comment>
<keyword evidence="7" id="KW-1185">Reference proteome</keyword>
<dbReference type="InterPro" id="IPR002125">
    <property type="entry name" value="CMP_dCMP_dom"/>
</dbReference>
<dbReference type="AlphaFoldDB" id="A0A931GZB3"/>
<dbReference type="PROSITE" id="PS51747">
    <property type="entry name" value="CYT_DCMP_DEAMINASES_2"/>
    <property type="match status" value="1"/>
</dbReference>
<name>A0A931GZB3_9BACT</name>
<dbReference type="PROSITE" id="PS00903">
    <property type="entry name" value="CYT_DCMP_DEAMINASES_1"/>
    <property type="match status" value="1"/>
</dbReference>
<dbReference type="FunFam" id="3.40.140.10:FF:000011">
    <property type="entry name" value="tRNA-specific adenosine deaminase"/>
    <property type="match status" value="1"/>
</dbReference>
<evidence type="ECO:0000256" key="2">
    <source>
        <dbReference type="ARBA" id="ARBA00022723"/>
    </source>
</evidence>
<keyword evidence="2" id="KW-0479">Metal-binding</keyword>
<dbReference type="InterPro" id="IPR016193">
    <property type="entry name" value="Cytidine_deaminase-like"/>
</dbReference>
<dbReference type="SUPFAM" id="SSF53927">
    <property type="entry name" value="Cytidine deaminase-like"/>
    <property type="match status" value="1"/>
</dbReference>
<evidence type="ECO:0000259" key="5">
    <source>
        <dbReference type="PROSITE" id="PS51747"/>
    </source>
</evidence>
<dbReference type="Gene3D" id="3.40.140.10">
    <property type="entry name" value="Cytidine Deaminase, domain 2"/>
    <property type="match status" value="1"/>
</dbReference>
<evidence type="ECO:0000256" key="1">
    <source>
        <dbReference type="ARBA" id="ARBA00006576"/>
    </source>
</evidence>
<dbReference type="CDD" id="cd01285">
    <property type="entry name" value="nucleoside_deaminase"/>
    <property type="match status" value="1"/>
</dbReference>
<dbReference type="PANTHER" id="PTHR11079">
    <property type="entry name" value="CYTOSINE DEAMINASE FAMILY MEMBER"/>
    <property type="match status" value="1"/>
</dbReference>
<proteinExistence type="inferred from homology"/>
<sequence length="155" mass="16911">MATTDQKRFMQMAVDLSEQAADGKKGGPFGAVIVREGKIVGSSGNCVMKHTDPTAHAEVMAIRDACANLDTIDLAGCEIYSSAEPCPMCTAAIYWAGIKAVYFSNTEEQSMDYGFVDKEILQELRKPVAKRKVKFQRITNPAAIKVFDKALKQNG</sequence>
<comment type="similarity">
    <text evidence="1">Belongs to the cytidine and deoxycytidylate deaminase family.</text>
</comment>
<dbReference type="Pfam" id="PF00383">
    <property type="entry name" value="dCMP_cyt_deam_1"/>
    <property type="match status" value="1"/>
</dbReference>
<dbReference type="InterPro" id="IPR016192">
    <property type="entry name" value="APOBEC/CMP_deaminase_Zn-bd"/>
</dbReference>
<dbReference type="EMBL" id="JADWYR010000002">
    <property type="protein sequence ID" value="MBG9378093.1"/>
    <property type="molecule type" value="Genomic_DNA"/>
</dbReference>
<reference evidence="6" key="1">
    <citation type="submission" date="2020-11" db="EMBL/GenBank/DDBJ databases">
        <title>Bacterial whole genome sequence for Panacibacter sp. DH6.</title>
        <authorList>
            <person name="Le V."/>
            <person name="Ko S."/>
            <person name="Ahn C.-Y."/>
            <person name="Oh H.-M."/>
        </authorList>
    </citation>
    <scope>NUCLEOTIDE SEQUENCE</scope>
    <source>
        <strain evidence="6">DH6</strain>
    </source>
</reference>
<accession>A0A931GZB3</accession>